<dbReference type="AlphaFoldDB" id="A0A0E9T5T3"/>
<proteinExistence type="predicted"/>
<reference evidence="1" key="1">
    <citation type="submission" date="2014-11" db="EMBL/GenBank/DDBJ databases">
        <authorList>
            <person name="Amaro Gonzalez C."/>
        </authorList>
    </citation>
    <scope>NUCLEOTIDE SEQUENCE</scope>
</reference>
<protein>
    <submittedName>
        <fullName evidence="1">Uncharacterized protein</fullName>
    </submittedName>
</protein>
<name>A0A0E9T5T3_ANGAN</name>
<sequence>MCRRQAKIFSGRFMETTEDKHNTSLPCRCSPRIIGQFWSTEPPNRFLVRLSSVFICEWRLHGCVY</sequence>
<evidence type="ECO:0000313" key="1">
    <source>
        <dbReference type="EMBL" id="JAH48315.1"/>
    </source>
</evidence>
<accession>A0A0E9T5T3</accession>
<organism evidence="1">
    <name type="scientific">Anguilla anguilla</name>
    <name type="common">European freshwater eel</name>
    <name type="synonym">Muraena anguilla</name>
    <dbReference type="NCBI Taxonomy" id="7936"/>
    <lineage>
        <taxon>Eukaryota</taxon>
        <taxon>Metazoa</taxon>
        <taxon>Chordata</taxon>
        <taxon>Craniata</taxon>
        <taxon>Vertebrata</taxon>
        <taxon>Euteleostomi</taxon>
        <taxon>Actinopterygii</taxon>
        <taxon>Neopterygii</taxon>
        <taxon>Teleostei</taxon>
        <taxon>Anguilliformes</taxon>
        <taxon>Anguillidae</taxon>
        <taxon>Anguilla</taxon>
    </lineage>
</organism>
<dbReference type="EMBL" id="GBXM01060262">
    <property type="protein sequence ID" value="JAH48315.1"/>
    <property type="molecule type" value="Transcribed_RNA"/>
</dbReference>
<reference evidence="1" key="2">
    <citation type="journal article" date="2015" name="Fish Shellfish Immunol.">
        <title>Early steps in the European eel (Anguilla anguilla)-Vibrio vulnificus interaction in the gills: Role of the RtxA13 toxin.</title>
        <authorList>
            <person name="Callol A."/>
            <person name="Pajuelo D."/>
            <person name="Ebbesson L."/>
            <person name="Teles M."/>
            <person name="MacKenzie S."/>
            <person name="Amaro C."/>
        </authorList>
    </citation>
    <scope>NUCLEOTIDE SEQUENCE</scope>
</reference>